<dbReference type="Proteomes" id="UP000092460">
    <property type="component" value="Unassembled WGS sequence"/>
</dbReference>
<protein>
    <submittedName>
        <fullName evidence="1">Uncharacterized protein</fullName>
    </submittedName>
</protein>
<dbReference type="EMBL" id="JXJN01018257">
    <property type="status" value="NOT_ANNOTATED_CDS"/>
    <property type="molecule type" value="Genomic_DNA"/>
</dbReference>
<dbReference type="VEuPathDB" id="VectorBase:GPPI036892"/>
<reference evidence="2" key="1">
    <citation type="submission" date="2015-01" db="EMBL/GenBank/DDBJ databases">
        <authorList>
            <person name="Aksoy S."/>
            <person name="Warren W."/>
            <person name="Wilson R.K."/>
        </authorList>
    </citation>
    <scope>NUCLEOTIDE SEQUENCE [LARGE SCALE GENOMIC DNA]</scope>
    <source>
        <strain evidence="2">IAEA</strain>
    </source>
</reference>
<evidence type="ECO:0000313" key="1">
    <source>
        <dbReference type="EnsemblMetazoa" id="GPPI029164-PA"/>
    </source>
</evidence>
<dbReference type="EnsemblMetazoa" id="GPPI036892-RA">
    <property type="protein sequence ID" value="GPPI036892-PA"/>
    <property type="gene ID" value="GPPI036892"/>
</dbReference>
<organism evidence="1 2">
    <name type="scientific">Glossina palpalis gambiensis</name>
    <dbReference type="NCBI Taxonomy" id="67801"/>
    <lineage>
        <taxon>Eukaryota</taxon>
        <taxon>Metazoa</taxon>
        <taxon>Ecdysozoa</taxon>
        <taxon>Arthropoda</taxon>
        <taxon>Hexapoda</taxon>
        <taxon>Insecta</taxon>
        <taxon>Pterygota</taxon>
        <taxon>Neoptera</taxon>
        <taxon>Endopterygota</taxon>
        <taxon>Diptera</taxon>
        <taxon>Brachycera</taxon>
        <taxon>Muscomorpha</taxon>
        <taxon>Hippoboscoidea</taxon>
        <taxon>Glossinidae</taxon>
        <taxon>Glossina</taxon>
    </lineage>
</organism>
<accession>A0A1B0BPY5</accession>
<dbReference type="EnsemblMetazoa" id="GPPI029164-RA">
    <property type="protein sequence ID" value="GPPI029164-PA"/>
    <property type="gene ID" value="GPPI029164"/>
</dbReference>
<proteinExistence type="predicted"/>
<reference evidence="1" key="2">
    <citation type="submission" date="2020-05" db="UniProtKB">
        <authorList>
            <consortium name="EnsemblMetazoa"/>
        </authorList>
    </citation>
    <scope>IDENTIFICATION</scope>
    <source>
        <strain evidence="1">IAEA</strain>
    </source>
</reference>
<dbReference type="AlphaFoldDB" id="A0A1B0BPY5"/>
<keyword evidence="2" id="KW-1185">Reference proteome</keyword>
<evidence type="ECO:0000313" key="2">
    <source>
        <dbReference type="Proteomes" id="UP000092460"/>
    </source>
</evidence>
<dbReference type="VEuPathDB" id="VectorBase:GPPI029164"/>
<dbReference type="EMBL" id="JXJN01013830">
    <property type="status" value="NOT_ANNOTATED_CDS"/>
    <property type="molecule type" value="Genomic_DNA"/>
</dbReference>
<sequence length="102" mass="11525">MHKAVKGVNGDLMFFKFTARLCSMHGILKVRSGIKTFINFFNFDFLKTSKALTAQRLVASHSLSLKMSAYMNTFRFLISSQINIAVQCLSTDFSSQKGVKLY</sequence>
<name>A0A1B0BPY5_9MUSC</name>